<name>A0A2P2J691_RHIMU</name>
<reference evidence="1" key="1">
    <citation type="submission" date="2018-02" db="EMBL/GenBank/DDBJ databases">
        <title>Rhizophora mucronata_Transcriptome.</title>
        <authorList>
            <person name="Meera S.P."/>
            <person name="Sreeshan A."/>
            <person name="Augustine A."/>
        </authorList>
    </citation>
    <scope>NUCLEOTIDE SEQUENCE</scope>
    <source>
        <tissue evidence="1">Leaf</tissue>
    </source>
</reference>
<sequence>MIVITYRNFTRPRHISCCTSYHLSSKCWGFSMFCPVRLFTHTRSSALRVSRFTQTTLYTSIVVSSPKHFPKVSQGHRIYQVSAPCDFHYQ</sequence>
<evidence type="ECO:0000313" key="1">
    <source>
        <dbReference type="EMBL" id="MBW88988.1"/>
    </source>
</evidence>
<proteinExistence type="predicted"/>
<dbReference type="AlphaFoldDB" id="A0A2P2J691"/>
<protein>
    <submittedName>
        <fullName evidence="1">Uncharacterized protein MANES_12G013000</fullName>
    </submittedName>
</protein>
<organism evidence="1">
    <name type="scientific">Rhizophora mucronata</name>
    <name type="common">Asiatic mangrove</name>
    <dbReference type="NCBI Taxonomy" id="61149"/>
    <lineage>
        <taxon>Eukaryota</taxon>
        <taxon>Viridiplantae</taxon>
        <taxon>Streptophyta</taxon>
        <taxon>Embryophyta</taxon>
        <taxon>Tracheophyta</taxon>
        <taxon>Spermatophyta</taxon>
        <taxon>Magnoliopsida</taxon>
        <taxon>eudicotyledons</taxon>
        <taxon>Gunneridae</taxon>
        <taxon>Pentapetalae</taxon>
        <taxon>rosids</taxon>
        <taxon>fabids</taxon>
        <taxon>Malpighiales</taxon>
        <taxon>Rhizophoraceae</taxon>
        <taxon>Rhizophora</taxon>
    </lineage>
</organism>
<dbReference type="EMBL" id="GGEC01008505">
    <property type="protein sequence ID" value="MBW88988.1"/>
    <property type="molecule type" value="Transcribed_RNA"/>
</dbReference>
<accession>A0A2P2J691</accession>